<dbReference type="NCBIfam" id="NF004795">
    <property type="entry name" value="PRK06143.1"/>
    <property type="match status" value="1"/>
</dbReference>
<evidence type="ECO:0000313" key="3">
    <source>
        <dbReference type="Proteomes" id="UP000245754"/>
    </source>
</evidence>
<comment type="similarity">
    <text evidence="1">Belongs to the enoyl-CoA hydratase/isomerase family.</text>
</comment>
<dbReference type="PANTHER" id="PTHR11941">
    <property type="entry name" value="ENOYL-COA HYDRATASE-RELATED"/>
    <property type="match status" value="1"/>
</dbReference>
<name>A0A316EV63_9BURK</name>
<sequence length="262" mass="27950">MSENLSTSLSNEHAAVEVEARGIATITIRQAKSLNILGTPVIADLTQAVQALADRGDVRVLIVRGTGDKGFIGGADINEMAALQRDTAEAFISGLRDLCNALRHFPVPVIARMPGWCLGGGLELALACDIRIAADDARLGMPEVKVGIPSVIHAALMPRLIGNARTAWYLLTGEIADAAESLAAGLVSRVVPLTALDAEVARIAELLASFGPEVVRQQKRLLRAWEEAPLDDAIEDSVSEFGKAFETGEPQQHMAGFINRKR</sequence>
<dbReference type="Pfam" id="PF00378">
    <property type="entry name" value="ECH_1"/>
    <property type="match status" value="1"/>
</dbReference>
<dbReference type="GO" id="GO:0003824">
    <property type="term" value="F:catalytic activity"/>
    <property type="evidence" value="ECO:0007669"/>
    <property type="project" value="UniProtKB-ARBA"/>
</dbReference>
<accession>A0A316EV63</accession>
<dbReference type="AlphaFoldDB" id="A0A316EV63"/>
<dbReference type="InterPro" id="IPR029045">
    <property type="entry name" value="ClpP/crotonase-like_dom_sf"/>
</dbReference>
<dbReference type="GO" id="GO:0006635">
    <property type="term" value="P:fatty acid beta-oxidation"/>
    <property type="evidence" value="ECO:0007669"/>
    <property type="project" value="TreeGrafter"/>
</dbReference>
<dbReference type="RefSeq" id="WP_109583166.1">
    <property type="nucleotide sequence ID" value="NZ_QGGT01000002.1"/>
</dbReference>
<reference evidence="2 3" key="1">
    <citation type="submission" date="2018-05" db="EMBL/GenBank/DDBJ databases">
        <title>Genomic Encyclopedia of Type Strains, Phase IV (KMG-V): Genome sequencing to study the core and pangenomes of soil and plant-associated prokaryotes.</title>
        <authorList>
            <person name="Whitman W."/>
        </authorList>
    </citation>
    <scope>NUCLEOTIDE SEQUENCE [LARGE SCALE GENOMIC DNA]</scope>
    <source>
        <strain evidence="2 3">SLV-132</strain>
    </source>
</reference>
<comment type="caution">
    <text evidence="2">The sequence shown here is derived from an EMBL/GenBank/DDBJ whole genome shotgun (WGS) entry which is preliminary data.</text>
</comment>
<dbReference type="InterPro" id="IPR001753">
    <property type="entry name" value="Enoyl-CoA_hydra/iso"/>
</dbReference>
<dbReference type="CDD" id="cd06558">
    <property type="entry name" value="crotonase-like"/>
    <property type="match status" value="1"/>
</dbReference>
<protein>
    <submittedName>
        <fullName evidence="2">Short chain enoyl-CoA hydratase</fullName>
    </submittedName>
</protein>
<evidence type="ECO:0000313" key="2">
    <source>
        <dbReference type="EMBL" id="PWK35048.1"/>
    </source>
</evidence>
<dbReference type="PANTHER" id="PTHR11941:SF171">
    <property type="entry name" value="SD19268P"/>
    <property type="match status" value="1"/>
</dbReference>
<gene>
    <name evidence="2" type="ORF">C7419_102323</name>
</gene>
<organism evidence="2 3">
    <name type="scientific">Cupriavidus plantarum</name>
    <dbReference type="NCBI Taxonomy" id="942865"/>
    <lineage>
        <taxon>Bacteria</taxon>
        <taxon>Pseudomonadati</taxon>
        <taxon>Pseudomonadota</taxon>
        <taxon>Betaproteobacteria</taxon>
        <taxon>Burkholderiales</taxon>
        <taxon>Burkholderiaceae</taxon>
        <taxon>Cupriavidus</taxon>
    </lineage>
</organism>
<proteinExistence type="inferred from homology"/>
<dbReference type="EMBL" id="QGGT01000002">
    <property type="protein sequence ID" value="PWK35048.1"/>
    <property type="molecule type" value="Genomic_DNA"/>
</dbReference>
<keyword evidence="3" id="KW-1185">Reference proteome</keyword>
<evidence type="ECO:0000256" key="1">
    <source>
        <dbReference type="ARBA" id="ARBA00005254"/>
    </source>
</evidence>
<dbReference type="Proteomes" id="UP000245754">
    <property type="component" value="Unassembled WGS sequence"/>
</dbReference>
<dbReference type="Gene3D" id="3.90.226.10">
    <property type="entry name" value="2-enoyl-CoA Hydratase, Chain A, domain 1"/>
    <property type="match status" value="1"/>
</dbReference>
<dbReference type="SUPFAM" id="SSF52096">
    <property type="entry name" value="ClpP/crotonase"/>
    <property type="match status" value="1"/>
</dbReference>